<dbReference type="PROSITE" id="PS50941">
    <property type="entry name" value="CHIT_BIND_I_2"/>
    <property type="match status" value="2"/>
</dbReference>
<protein>
    <recommendedName>
        <fullName evidence="6">Chitin-binding type-1 domain-containing protein</fullName>
    </recommendedName>
</protein>
<accession>A0AAF0QET0</accession>
<feature type="disulfide bond" evidence="4">
    <location>
        <begin position="89"/>
        <end position="93"/>
    </location>
</feature>
<evidence type="ECO:0000256" key="1">
    <source>
        <dbReference type="ARBA" id="ARBA00022669"/>
    </source>
</evidence>
<feature type="chain" id="PRO_5041971290" description="Chitin-binding type-1 domain-containing protein" evidence="5">
    <location>
        <begin position="23"/>
        <end position="325"/>
    </location>
</feature>
<dbReference type="SMART" id="SM00270">
    <property type="entry name" value="ChtBD1"/>
    <property type="match status" value="3"/>
</dbReference>
<evidence type="ECO:0000313" key="7">
    <source>
        <dbReference type="EMBL" id="WMV21823.1"/>
    </source>
</evidence>
<feature type="disulfide bond" evidence="4">
    <location>
        <begin position="65"/>
        <end position="77"/>
    </location>
</feature>
<feature type="signal peptide" evidence="5">
    <location>
        <begin position="1"/>
        <end position="22"/>
    </location>
</feature>
<proteinExistence type="predicted"/>
<dbReference type="EMBL" id="CP133614">
    <property type="protein sequence ID" value="WMV21823.1"/>
    <property type="molecule type" value="Genomic_DNA"/>
</dbReference>
<dbReference type="InterPro" id="IPR018371">
    <property type="entry name" value="Chitin-binding_1_CS"/>
</dbReference>
<comment type="caution">
    <text evidence="4">Lacks conserved residue(s) required for the propagation of feature annotation.</text>
</comment>
<evidence type="ECO:0000313" key="8">
    <source>
        <dbReference type="Proteomes" id="UP001234989"/>
    </source>
</evidence>
<organism evidence="7 8">
    <name type="scientific">Solanum verrucosum</name>
    <dbReference type="NCBI Taxonomy" id="315347"/>
    <lineage>
        <taxon>Eukaryota</taxon>
        <taxon>Viridiplantae</taxon>
        <taxon>Streptophyta</taxon>
        <taxon>Embryophyta</taxon>
        <taxon>Tracheophyta</taxon>
        <taxon>Spermatophyta</taxon>
        <taxon>Magnoliopsida</taxon>
        <taxon>eudicotyledons</taxon>
        <taxon>Gunneridae</taxon>
        <taxon>Pentapetalae</taxon>
        <taxon>asterids</taxon>
        <taxon>lamiids</taxon>
        <taxon>Solanales</taxon>
        <taxon>Solanaceae</taxon>
        <taxon>Solanoideae</taxon>
        <taxon>Solaneae</taxon>
        <taxon>Solanum</taxon>
    </lineage>
</organism>
<evidence type="ECO:0000256" key="5">
    <source>
        <dbReference type="SAM" id="SignalP"/>
    </source>
</evidence>
<feature type="disulfide bond" evidence="4">
    <location>
        <begin position="227"/>
        <end position="241"/>
    </location>
</feature>
<dbReference type="PROSITE" id="PS00026">
    <property type="entry name" value="CHIT_BIND_I_1"/>
    <property type="match status" value="1"/>
</dbReference>
<dbReference type="PRINTS" id="PR00451">
    <property type="entry name" value="CHITINBINDNG"/>
</dbReference>
<keyword evidence="2 5" id="KW-0732">Signal</keyword>
<keyword evidence="1 4" id="KW-0147">Chitin-binding</keyword>
<dbReference type="Gene3D" id="3.30.60.10">
    <property type="entry name" value="Endochitinase-like"/>
    <property type="match status" value="3"/>
</dbReference>
<keyword evidence="8" id="KW-1185">Reference proteome</keyword>
<dbReference type="CDD" id="cd00035">
    <property type="entry name" value="ChtBD1"/>
    <property type="match status" value="2"/>
</dbReference>
<sequence>MKETAISVLALLTLFFLEVISANELSLPFHLPINGTFGLEGINNASAGVYLNEGECGMQADGAKCPTGMCCSIWGWCGTTSDYCGSGFCQNQCTGPGPSPHGRCGMQAGGGAPSQKDDADGKLMADYVLMDYVVVLMVGVEPHGIIVLPEFVKVNAHPHHLHPHLHLHLHLRLHITGDCCSIWGWCGPTYEYCSPGYCQMQCTGPYPEGRCGWQADGKSCPTATGQCCSNAGWCGTTSDYCASEHCQSQCNTTLTSPIKNRMRGLMCRRLALGIDFDKMESYNSLMWFHTNQRYYNTTLQNIVDVPKFVILIVLVDVLTAQHVFH</sequence>
<keyword evidence="3 4" id="KW-1015">Disulfide bond</keyword>
<dbReference type="PANTHER" id="PTHR47849">
    <property type="entry name" value="CHITIN-BINDING LECTIN 1"/>
    <property type="match status" value="1"/>
</dbReference>
<name>A0AAF0QET0_SOLVR</name>
<dbReference type="InterPro" id="IPR036861">
    <property type="entry name" value="Endochitinase-like_sf"/>
</dbReference>
<feature type="domain" description="Chitin-binding type-1" evidence="6">
    <location>
        <begin position="208"/>
        <end position="252"/>
    </location>
</feature>
<dbReference type="GO" id="GO:0008061">
    <property type="term" value="F:chitin binding"/>
    <property type="evidence" value="ECO:0007669"/>
    <property type="project" value="UniProtKB-UniRule"/>
</dbReference>
<evidence type="ECO:0000256" key="3">
    <source>
        <dbReference type="ARBA" id="ARBA00023157"/>
    </source>
</evidence>
<feature type="disulfide bond" evidence="4">
    <location>
        <begin position="56"/>
        <end position="71"/>
    </location>
</feature>
<dbReference type="SUPFAM" id="SSF57016">
    <property type="entry name" value="Plant lectins/antimicrobial peptides"/>
    <property type="match status" value="3"/>
</dbReference>
<evidence type="ECO:0000256" key="2">
    <source>
        <dbReference type="ARBA" id="ARBA00022729"/>
    </source>
</evidence>
<dbReference type="AlphaFoldDB" id="A0AAF0QET0"/>
<dbReference type="PANTHER" id="PTHR47849:SF6">
    <property type="entry name" value="CHITIN-BINDING LECTIN 1"/>
    <property type="match status" value="1"/>
</dbReference>
<evidence type="ECO:0000259" key="6">
    <source>
        <dbReference type="PROSITE" id="PS50941"/>
    </source>
</evidence>
<dbReference type="Pfam" id="PF00187">
    <property type="entry name" value="Chitin_bind_1"/>
    <property type="match status" value="2"/>
</dbReference>
<evidence type="ECO:0000256" key="4">
    <source>
        <dbReference type="PROSITE-ProRule" id="PRU00261"/>
    </source>
</evidence>
<dbReference type="Proteomes" id="UP001234989">
    <property type="component" value="Chromosome 3"/>
</dbReference>
<reference evidence="7" key="1">
    <citation type="submission" date="2023-08" db="EMBL/GenBank/DDBJ databases">
        <title>A de novo genome assembly of Solanum verrucosum Schlechtendal, a Mexican diploid species geographically isolated from the other diploid A-genome species in potato relatives.</title>
        <authorList>
            <person name="Hosaka K."/>
        </authorList>
    </citation>
    <scope>NUCLEOTIDE SEQUENCE</scope>
    <source>
        <tissue evidence="7">Young leaves</tissue>
    </source>
</reference>
<feature type="domain" description="Chitin-binding type-1" evidence="6">
    <location>
        <begin position="53"/>
        <end position="95"/>
    </location>
</feature>
<dbReference type="InterPro" id="IPR001002">
    <property type="entry name" value="Chitin-bd_1"/>
</dbReference>
<feature type="disulfide bond" evidence="4">
    <location>
        <begin position="70"/>
        <end position="84"/>
    </location>
</feature>
<gene>
    <name evidence="7" type="ORF">MTR67_015208</name>
</gene>
<feature type="disulfide bond" evidence="4">
    <location>
        <begin position="246"/>
        <end position="250"/>
    </location>
</feature>